<keyword evidence="8" id="KW-1185">Reference proteome</keyword>
<accession>F9VMI0</accession>
<evidence type="ECO:0000256" key="3">
    <source>
        <dbReference type="ARBA" id="ARBA00022806"/>
    </source>
</evidence>
<evidence type="ECO:0000259" key="6">
    <source>
        <dbReference type="PROSITE" id="PS51192"/>
    </source>
</evidence>
<dbReference type="GeneID" id="1457907"/>
<dbReference type="EMBL" id="BA000023">
    <property type="protein sequence ID" value="BAK54126.1"/>
    <property type="molecule type" value="Genomic_DNA"/>
</dbReference>
<dbReference type="Gene3D" id="3.40.50.300">
    <property type="entry name" value="P-loop containing nucleotide triphosphate hydrolases"/>
    <property type="match status" value="2"/>
</dbReference>
<keyword evidence="1" id="KW-0547">Nucleotide-binding</keyword>
<keyword evidence="2" id="KW-0378">Hydrolase</keyword>
<dbReference type="KEGG" id="sto:STK_00320"/>
<feature type="domain" description="Helicase ATP-binding" evidence="6">
    <location>
        <begin position="25"/>
        <end position="203"/>
    </location>
</feature>
<gene>
    <name evidence="7" type="primary">cas3</name>
    <name evidence="7" type="synonym">ST0032</name>
    <name evidence="7" type="ordered locus">STK_00320</name>
</gene>
<evidence type="ECO:0000313" key="8">
    <source>
        <dbReference type="Proteomes" id="UP000001015"/>
    </source>
</evidence>
<dbReference type="InterPro" id="IPR027417">
    <property type="entry name" value="P-loop_NTPase"/>
</dbReference>
<dbReference type="NCBIfam" id="TIGR01587">
    <property type="entry name" value="cas3_core"/>
    <property type="match status" value="1"/>
</dbReference>
<dbReference type="OrthoDB" id="43851at2157"/>
<name>F9VMI0_SULTO</name>
<dbReference type="GO" id="GO:0004386">
    <property type="term" value="F:helicase activity"/>
    <property type="evidence" value="ECO:0007669"/>
    <property type="project" value="UniProtKB-KW"/>
</dbReference>
<proteinExistence type="predicted"/>
<reference evidence="8" key="1">
    <citation type="journal article" date="2001" name="DNA Res.">
        <title>Complete genome sequence of an aerobic thermoacidophilic Crenarchaeon, Sulfolobus tokodaii strain7.</title>
        <authorList>
            <person name="Kawarabayasi Y."/>
            <person name="Hino Y."/>
            <person name="Horikawa H."/>
            <person name="Jin-no K."/>
            <person name="Takahashi M."/>
            <person name="Sekine M."/>
            <person name="Baba S."/>
            <person name="Ankai A."/>
            <person name="Kosugi H."/>
            <person name="Hosoyama A."/>
            <person name="Fukui S."/>
            <person name="Nagai Y."/>
            <person name="Nishijima K."/>
            <person name="Otsuka R."/>
            <person name="Nakazawa H."/>
            <person name="Takamiya M."/>
            <person name="Kato Y."/>
            <person name="Yoshizawa T."/>
            <person name="Tanaka T."/>
            <person name="Kudoh Y."/>
            <person name="Yamazaki J."/>
            <person name="Kushida N."/>
            <person name="Oguchi A."/>
            <person name="Aoki K."/>
            <person name="Masuda S."/>
            <person name="Yanagii M."/>
            <person name="Nishimura M."/>
            <person name="Yamagishi A."/>
            <person name="Oshima T."/>
            <person name="Kikuchi H."/>
        </authorList>
    </citation>
    <scope>NUCLEOTIDE SEQUENCE [LARGE SCALE GENOMIC DNA]</scope>
    <source>
        <strain evidence="8">DSM 16993 / JCM 10545 / NBRC 100140 / 7</strain>
    </source>
</reference>
<dbReference type="PATRIC" id="fig|273063.9.peg.47"/>
<dbReference type="InterPro" id="IPR006474">
    <property type="entry name" value="Helicase_Cas3_CRISPR-ass_core"/>
</dbReference>
<keyword evidence="3" id="KW-0347">Helicase</keyword>
<evidence type="ECO:0000256" key="5">
    <source>
        <dbReference type="ARBA" id="ARBA00023118"/>
    </source>
</evidence>
<organism evidence="7 8">
    <name type="scientific">Sulfurisphaera tokodaii (strain DSM 16993 / JCM 10545 / NBRC 100140 / 7)</name>
    <name type="common">Sulfolobus tokodaii</name>
    <dbReference type="NCBI Taxonomy" id="273063"/>
    <lineage>
        <taxon>Archaea</taxon>
        <taxon>Thermoproteota</taxon>
        <taxon>Thermoprotei</taxon>
        <taxon>Sulfolobales</taxon>
        <taxon>Sulfolobaceae</taxon>
        <taxon>Sulfurisphaera</taxon>
    </lineage>
</organism>
<sequence>MREGIRKVLELMDCKDVGENVKGKKLAECNDVNFILNFPTGYGKTTLSITLGEWLTTYTTTNFYRLIHVVPTRALVEDISKRAEGLKYAVQYSFAPSELKSPNFLADFIITTYDSFFLNLYKASIGEPFSDHGHYDLPRFSIYTSLVHFDEFHLMNESNSWTSLIGAVEHLSKLGVNFIMSSATPSKSVEEKIIDHSKNVIKVSVVNEYGNAINGRKCTEVDNGIYECETTKGRKRYKVVEIKEKIDVPNIDVKIVNNIEQFYNIVKDSEKAIIVVNTVDKAILLYDKLKHLKPCLIHSRFKISDRQKRKLDDCKLIVSTQVIEVGVNISSEIMITEQAPLTSIVQRVGRLLRYNEKNEGTLYIWKSNETYPYDENEVIKTVEALSNNDICLKHPYGCHNKKGYAEIIDSIISEPNINQKLLNDLEKISINPFLSKKDLDIILEKYCTLTNSFIVNLAIDKPSRMEDLIPFNGKMIDNAPLIRKDNKIVAYFEKYTPTNVIDKVEVIEDYIEFKDWKDLCIKYRKIFMKGEEKMILLALKADSSYYDSERGLRLK</sequence>
<dbReference type="Proteomes" id="UP000001015">
    <property type="component" value="Chromosome"/>
</dbReference>
<evidence type="ECO:0000256" key="1">
    <source>
        <dbReference type="ARBA" id="ARBA00022741"/>
    </source>
</evidence>
<dbReference type="InterPro" id="IPR014001">
    <property type="entry name" value="Helicase_ATP-bd"/>
</dbReference>
<keyword evidence="5" id="KW-0051">Antiviral defense</keyword>
<dbReference type="SUPFAM" id="SSF52540">
    <property type="entry name" value="P-loop containing nucleoside triphosphate hydrolases"/>
    <property type="match status" value="1"/>
</dbReference>
<dbReference type="RefSeq" id="WP_052846128.1">
    <property type="nucleotide sequence ID" value="NC_003106.2"/>
</dbReference>
<evidence type="ECO:0000313" key="7">
    <source>
        <dbReference type="EMBL" id="BAK54126.1"/>
    </source>
</evidence>
<dbReference type="SMART" id="SM00487">
    <property type="entry name" value="DEXDc"/>
    <property type="match status" value="1"/>
</dbReference>
<protein>
    <submittedName>
        <fullName evidence="7">CRISPR-associated helicase Cas3</fullName>
    </submittedName>
</protein>
<dbReference type="GO" id="GO:0003676">
    <property type="term" value="F:nucleic acid binding"/>
    <property type="evidence" value="ECO:0007669"/>
    <property type="project" value="InterPro"/>
</dbReference>
<keyword evidence="4" id="KW-0067">ATP-binding</keyword>
<dbReference type="InterPro" id="IPR011545">
    <property type="entry name" value="DEAD/DEAH_box_helicase_dom"/>
</dbReference>
<dbReference type="GO" id="GO:0005524">
    <property type="term" value="F:ATP binding"/>
    <property type="evidence" value="ECO:0007669"/>
    <property type="project" value="UniProtKB-KW"/>
</dbReference>
<dbReference type="Pfam" id="PF00270">
    <property type="entry name" value="DEAD"/>
    <property type="match status" value="1"/>
</dbReference>
<evidence type="ECO:0000256" key="4">
    <source>
        <dbReference type="ARBA" id="ARBA00022840"/>
    </source>
</evidence>
<dbReference type="InterPro" id="IPR054712">
    <property type="entry name" value="Cas3-like_dom"/>
</dbReference>
<dbReference type="PROSITE" id="PS51192">
    <property type="entry name" value="HELICASE_ATP_BIND_1"/>
    <property type="match status" value="1"/>
</dbReference>
<dbReference type="STRING" id="273063.STK_00320"/>
<dbReference type="eggNOG" id="arCOG01444">
    <property type="taxonomic scope" value="Archaea"/>
</dbReference>
<evidence type="ECO:0000256" key="2">
    <source>
        <dbReference type="ARBA" id="ARBA00022801"/>
    </source>
</evidence>
<dbReference type="GO" id="GO:0051607">
    <property type="term" value="P:defense response to virus"/>
    <property type="evidence" value="ECO:0007669"/>
    <property type="project" value="UniProtKB-KW"/>
</dbReference>
<dbReference type="GO" id="GO:0140097">
    <property type="term" value="F:catalytic activity, acting on DNA"/>
    <property type="evidence" value="ECO:0007669"/>
    <property type="project" value="UniProtKB-ARBA"/>
</dbReference>
<dbReference type="AlphaFoldDB" id="F9VMI0"/>
<dbReference type="GO" id="GO:0016787">
    <property type="term" value="F:hydrolase activity"/>
    <property type="evidence" value="ECO:0007669"/>
    <property type="project" value="UniProtKB-KW"/>
</dbReference>
<dbReference type="Pfam" id="PF22590">
    <property type="entry name" value="Cas3-like_C_2"/>
    <property type="match status" value="1"/>
</dbReference>